<evidence type="ECO:0000313" key="2">
    <source>
        <dbReference type="EMBL" id="NYJ73170.1"/>
    </source>
</evidence>
<dbReference type="PRINTS" id="PR00111">
    <property type="entry name" value="ABHYDROLASE"/>
</dbReference>
<dbReference type="EMBL" id="JACCFW010000001">
    <property type="protein sequence ID" value="NYJ73170.1"/>
    <property type="molecule type" value="Genomic_DNA"/>
</dbReference>
<dbReference type="GO" id="GO:0003824">
    <property type="term" value="F:catalytic activity"/>
    <property type="evidence" value="ECO:0007669"/>
    <property type="project" value="UniProtKB-ARBA"/>
</dbReference>
<evidence type="ECO:0000313" key="3">
    <source>
        <dbReference type="Proteomes" id="UP000571817"/>
    </source>
</evidence>
<dbReference type="Proteomes" id="UP000571817">
    <property type="component" value="Unassembled WGS sequence"/>
</dbReference>
<dbReference type="SUPFAM" id="SSF53474">
    <property type="entry name" value="alpha/beta-Hydrolases"/>
    <property type="match status" value="1"/>
</dbReference>
<reference evidence="2 3" key="1">
    <citation type="submission" date="2020-07" db="EMBL/GenBank/DDBJ databases">
        <title>Sequencing the genomes of 1000 actinobacteria strains.</title>
        <authorList>
            <person name="Klenk H.-P."/>
        </authorList>
    </citation>
    <scope>NUCLEOTIDE SEQUENCE [LARGE SCALE GENOMIC DNA]</scope>
    <source>
        <strain evidence="2 3">DSM 29531</strain>
    </source>
</reference>
<keyword evidence="3" id="KW-1185">Reference proteome</keyword>
<dbReference type="RefSeq" id="WP_179478257.1">
    <property type="nucleotide sequence ID" value="NZ_JACCFW010000001.1"/>
</dbReference>
<dbReference type="InterPro" id="IPR029058">
    <property type="entry name" value="AB_hydrolase_fold"/>
</dbReference>
<comment type="caution">
    <text evidence="2">The sequence shown here is derived from an EMBL/GenBank/DDBJ whole genome shotgun (WGS) entry which is preliminary data.</text>
</comment>
<organism evidence="2 3">
    <name type="scientific">Allobranchiibius huperziae</name>
    <dbReference type="NCBI Taxonomy" id="1874116"/>
    <lineage>
        <taxon>Bacteria</taxon>
        <taxon>Bacillati</taxon>
        <taxon>Actinomycetota</taxon>
        <taxon>Actinomycetes</taxon>
        <taxon>Micrococcales</taxon>
        <taxon>Dermacoccaceae</taxon>
        <taxon>Allobranchiibius</taxon>
    </lineage>
</organism>
<dbReference type="AlphaFoldDB" id="A0A853DER2"/>
<dbReference type="Pfam" id="PF00561">
    <property type="entry name" value="Abhydrolase_1"/>
    <property type="match status" value="1"/>
</dbReference>
<feature type="domain" description="AB hydrolase-1" evidence="1">
    <location>
        <begin position="66"/>
        <end position="292"/>
    </location>
</feature>
<evidence type="ECO:0000259" key="1">
    <source>
        <dbReference type="Pfam" id="PF00561"/>
    </source>
</evidence>
<dbReference type="PANTHER" id="PTHR43433:SF1">
    <property type="entry name" value="BLL5160 PROTEIN"/>
    <property type="match status" value="1"/>
</dbReference>
<sequence length="306" mass="32442">MRRTGESILASAAVGLLASAVGLQRWRRVSADRQDAGARVLHLSRGPVEVRDSGVPAGGRRTTDEPAVVVVHGTPGGYDLAQVTASGLGLDDRRVVSVSRPGYLRTPLASGPTPEEQADLFAEVLDALGIETAVVIAVSGGGPAAVQFALRHASRCARLVLIESLVQTFTEHEMYASLQPLARVGKWLGERLAQVDAVIAGYLIVTPRSDPGPAVAAAAVRFDRRKVGYTADMRLFEDVPDYPFEQISSPTLVIHGTADVDVPFAQAQTAADRIPGAQLVAVPGADHLGLWRHEVVGQRVRAFLAD</sequence>
<gene>
    <name evidence="2" type="ORF">HNR15_000133</name>
</gene>
<dbReference type="InterPro" id="IPR000073">
    <property type="entry name" value="AB_hydrolase_1"/>
</dbReference>
<proteinExistence type="predicted"/>
<dbReference type="InterPro" id="IPR050471">
    <property type="entry name" value="AB_hydrolase"/>
</dbReference>
<dbReference type="PANTHER" id="PTHR43433">
    <property type="entry name" value="HYDROLASE, ALPHA/BETA FOLD FAMILY PROTEIN"/>
    <property type="match status" value="1"/>
</dbReference>
<protein>
    <submittedName>
        <fullName evidence="2">Pimeloyl-ACP methyl ester carboxylesterase</fullName>
    </submittedName>
</protein>
<dbReference type="Gene3D" id="3.40.50.1820">
    <property type="entry name" value="alpha/beta hydrolase"/>
    <property type="match status" value="1"/>
</dbReference>
<accession>A0A853DER2</accession>
<name>A0A853DER2_9MICO</name>